<proteinExistence type="predicted"/>
<dbReference type="EMBL" id="BASM01000042">
    <property type="protein sequence ID" value="GAD28094.1"/>
    <property type="molecule type" value="Genomic_DNA"/>
</dbReference>
<evidence type="ECO:0000313" key="1">
    <source>
        <dbReference type="EMBL" id="GAD28094.1"/>
    </source>
</evidence>
<protein>
    <recommendedName>
        <fullName evidence="3">Phage protein</fullName>
    </recommendedName>
</protein>
<reference evidence="1 2" key="1">
    <citation type="submission" date="2013-08" db="EMBL/GenBank/DDBJ databases">
        <title>Gluconobacter thailandicus NBRC 3257 whole genome sequence.</title>
        <authorList>
            <person name="Matsutani M."/>
            <person name="Yakushi T."/>
            <person name="Matsushita K."/>
        </authorList>
    </citation>
    <scope>NUCLEOTIDE SEQUENCE [LARGE SCALE GENOMIC DNA]</scope>
    <source>
        <strain evidence="1 2">NBRC 3257</strain>
    </source>
</reference>
<name>A0ABQ0J0X4_GLUTH</name>
<comment type="caution">
    <text evidence="1">The sequence shown here is derived from an EMBL/GenBank/DDBJ whole genome shotgun (WGS) entry which is preliminary data.</text>
</comment>
<keyword evidence="2" id="KW-1185">Reference proteome</keyword>
<gene>
    <name evidence="1" type="ORF">NBRC3257_3093</name>
</gene>
<evidence type="ECO:0008006" key="3">
    <source>
        <dbReference type="Google" id="ProtNLM"/>
    </source>
</evidence>
<accession>A0ABQ0J0X4</accession>
<organism evidence="1 2">
    <name type="scientific">Gluconobacter thailandicus NBRC 3257</name>
    <dbReference type="NCBI Taxonomy" id="1381097"/>
    <lineage>
        <taxon>Bacteria</taxon>
        <taxon>Pseudomonadati</taxon>
        <taxon>Pseudomonadota</taxon>
        <taxon>Alphaproteobacteria</taxon>
        <taxon>Acetobacterales</taxon>
        <taxon>Acetobacteraceae</taxon>
        <taxon>Gluconobacter</taxon>
    </lineage>
</organism>
<evidence type="ECO:0000313" key="2">
    <source>
        <dbReference type="Proteomes" id="UP000018209"/>
    </source>
</evidence>
<dbReference type="Proteomes" id="UP000018209">
    <property type="component" value="Unassembled WGS sequence"/>
</dbReference>
<sequence length="188" mass="21325">MSEKPKTQDTERTMKDEIKNKLDALFVDDANRKIKSEQKRNIEAEQQAAFIEQFRAKTDEVIAPAFEDFILYLRPNGWNGSVQRKSETPTGNNYGRGVTSTSSSLERVSLAFTHASRNIKGIHNTNESHFTVICEKAKRLVTFHEATPSQAGGAGSAKLDDITADYLHEKLVTYFKKLMHDARPYDER</sequence>